<dbReference type="InterPro" id="IPR000014">
    <property type="entry name" value="PAS"/>
</dbReference>
<dbReference type="SUPFAM" id="SSF55874">
    <property type="entry name" value="ATPase domain of HSP90 chaperone/DNA topoisomerase II/histidine kinase"/>
    <property type="match status" value="1"/>
</dbReference>
<organism evidence="4 5">
    <name type="scientific">Virgisporangium aliadipatigenens</name>
    <dbReference type="NCBI Taxonomy" id="741659"/>
    <lineage>
        <taxon>Bacteria</taxon>
        <taxon>Bacillati</taxon>
        <taxon>Actinomycetota</taxon>
        <taxon>Actinomycetes</taxon>
        <taxon>Micromonosporales</taxon>
        <taxon>Micromonosporaceae</taxon>
        <taxon>Virgisporangium</taxon>
    </lineage>
</organism>
<accession>A0A8J3YIA6</accession>
<dbReference type="InterPro" id="IPR003594">
    <property type="entry name" value="HATPase_dom"/>
</dbReference>
<dbReference type="EMBL" id="BOPF01000008">
    <property type="protein sequence ID" value="GIJ45769.1"/>
    <property type="molecule type" value="Genomic_DNA"/>
</dbReference>
<comment type="caution">
    <text evidence="4">The sequence shown here is derived from an EMBL/GenBank/DDBJ whole genome shotgun (WGS) entry which is preliminary data.</text>
</comment>
<dbReference type="GO" id="GO:0016791">
    <property type="term" value="F:phosphatase activity"/>
    <property type="evidence" value="ECO:0007669"/>
    <property type="project" value="TreeGrafter"/>
</dbReference>
<feature type="domain" description="PAC" evidence="3">
    <location>
        <begin position="99"/>
        <end position="150"/>
    </location>
</feature>
<dbReference type="AlphaFoldDB" id="A0A8J3YIA6"/>
<evidence type="ECO:0000313" key="5">
    <source>
        <dbReference type="Proteomes" id="UP000619260"/>
    </source>
</evidence>
<dbReference type="Gene3D" id="3.30.565.10">
    <property type="entry name" value="Histidine kinase-like ATPase, C-terminal domain"/>
    <property type="match status" value="1"/>
</dbReference>
<evidence type="ECO:0000259" key="3">
    <source>
        <dbReference type="PROSITE" id="PS50113"/>
    </source>
</evidence>
<dbReference type="InterPro" id="IPR029016">
    <property type="entry name" value="GAF-like_dom_sf"/>
</dbReference>
<feature type="domain" description="PAS" evidence="2">
    <location>
        <begin position="24"/>
        <end position="77"/>
    </location>
</feature>
<dbReference type="NCBIfam" id="TIGR00229">
    <property type="entry name" value="sensory_box"/>
    <property type="match status" value="1"/>
</dbReference>
<dbReference type="SUPFAM" id="SSF55781">
    <property type="entry name" value="GAF domain-like"/>
    <property type="match status" value="3"/>
</dbReference>
<evidence type="ECO:0000313" key="4">
    <source>
        <dbReference type="EMBL" id="GIJ45769.1"/>
    </source>
</evidence>
<evidence type="ECO:0008006" key="6">
    <source>
        <dbReference type="Google" id="ProtNLM"/>
    </source>
</evidence>
<dbReference type="InterPro" id="IPR036890">
    <property type="entry name" value="HATPase_C_sf"/>
</dbReference>
<dbReference type="SUPFAM" id="SSF81606">
    <property type="entry name" value="PP2C-like"/>
    <property type="match status" value="1"/>
</dbReference>
<dbReference type="PANTHER" id="PTHR43156:SF2">
    <property type="entry name" value="STAGE II SPORULATION PROTEIN E"/>
    <property type="match status" value="1"/>
</dbReference>
<reference evidence="4" key="1">
    <citation type="submission" date="2021-01" db="EMBL/GenBank/DDBJ databases">
        <title>Whole genome shotgun sequence of Virgisporangium aliadipatigenens NBRC 105644.</title>
        <authorList>
            <person name="Komaki H."/>
            <person name="Tamura T."/>
        </authorList>
    </citation>
    <scope>NUCLEOTIDE SEQUENCE</scope>
    <source>
        <strain evidence="4">NBRC 105644</strain>
    </source>
</reference>
<dbReference type="SMART" id="SM00065">
    <property type="entry name" value="GAF"/>
    <property type="match status" value="2"/>
</dbReference>
<dbReference type="Pfam" id="PF07228">
    <property type="entry name" value="SpoIIE"/>
    <property type="match status" value="1"/>
</dbReference>
<dbReference type="Gene3D" id="3.30.450.40">
    <property type="match status" value="3"/>
</dbReference>
<dbReference type="InterPro" id="IPR036457">
    <property type="entry name" value="PPM-type-like_dom_sf"/>
</dbReference>
<dbReference type="InterPro" id="IPR035965">
    <property type="entry name" value="PAS-like_dom_sf"/>
</dbReference>
<dbReference type="Pfam" id="PF13185">
    <property type="entry name" value="GAF_2"/>
    <property type="match status" value="1"/>
</dbReference>
<dbReference type="PANTHER" id="PTHR43156">
    <property type="entry name" value="STAGE II SPORULATION PROTEIN E-RELATED"/>
    <property type="match status" value="1"/>
</dbReference>
<dbReference type="CDD" id="cd16936">
    <property type="entry name" value="HATPase_RsbW-like"/>
    <property type="match status" value="1"/>
</dbReference>
<dbReference type="SUPFAM" id="SSF55785">
    <property type="entry name" value="PYP-like sensor domain (PAS domain)"/>
    <property type="match status" value="1"/>
</dbReference>
<dbReference type="InterPro" id="IPR052016">
    <property type="entry name" value="Bact_Sigma-Reg"/>
</dbReference>
<dbReference type="Pfam" id="PF13426">
    <property type="entry name" value="PAS_9"/>
    <property type="match status" value="1"/>
</dbReference>
<evidence type="ECO:0000256" key="1">
    <source>
        <dbReference type="ARBA" id="ARBA00022801"/>
    </source>
</evidence>
<dbReference type="CDD" id="cd00130">
    <property type="entry name" value="PAS"/>
    <property type="match status" value="1"/>
</dbReference>
<dbReference type="RefSeq" id="WP_203899315.1">
    <property type="nucleotide sequence ID" value="NZ_BOPF01000008.1"/>
</dbReference>
<evidence type="ECO:0000259" key="2">
    <source>
        <dbReference type="PROSITE" id="PS50112"/>
    </source>
</evidence>
<sequence length="943" mass="102196">MSSEDRSLRGPLSRTAETDVSHLLEERAEDLYERAPCGYLSTRWDGVIIKINGTLLDWLGYTRDELVGLRTFAELLNIGGRIYYETHLGPLLVMQGSAREIAVEMVRRDGTRMPALVNAVMITDDAGGRVIRTTVFDATTRRRYERELLTARQAAERSRGRVALLQQMVAELAAAPTSADLARILVRAARGAFNADGSLLWLREDSGDLVIFGEADGVVPEVLRRIPLDAKAPQADVVRTDDLLAMTADEAARDYPELAAGLERKGESFAFVPLSADGTVFGVLGCAFGAVDPLTRGDLALLRTLGHQAGQAVARARLYETERRLRRRAETLQRITAVLAELTDTETMIDAAVRELIGTPDADRVSFDRTASGRTAEASHPDHGAVLPLTAGKRHLGTLVVETDPPRRLDDAARLFLTQYAAQCAQALERARLAEESAESRRRRDFVAVLGRQMDEPSGLRGRAAVLARGTAPALAEWATVELLGEESTERVGVSGDVPENALTQEELATGGAVRAVADPDGGVTKVILRLRARGRTSGVLVLGLVPPRPLPDGWLGFLADVADVAGLALENGRLYDQERQNAHILQQGLLAGQAPRDPRLRVVTHYRPATDEAEVGGDWYDSFLIGTDTVAVVVGDVVGRGIRAASAMGQVRSAIRALAAAGHGPAALLTRLDRFVDRFEAGRMATVAYAELELATGRLVYACAGHLPPLLVDGDGGHRFLWGGRSAPLAAFAGLTDRGQDEVLLAPGCRLLLYTDGLVERRDRPLEHAMEQLAELVVARRRAPLDGLLPGLVNDLAGRHPDDVCLLGVAYGPEREFAREVPADVKQLAPLRNDFDGWLGGMPLSSTDRDAWLLVCSETVTNAIEHGYLGDGRGVVSVLARRVADALELIVRDRGTWREPVANPGRGRGLDLVKRLMDRVEIERLAGTTVTMSRRLNPRRAT</sequence>
<dbReference type="InterPro" id="IPR001932">
    <property type="entry name" value="PPM-type_phosphatase-like_dom"/>
</dbReference>
<keyword evidence="5" id="KW-1185">Reference proteome</keyword>
<dbReference type="InterPro" id="IPR000700">
    <property type="entry name" value="PAS-assoc_C"/>
</dbReference>
<dbReference type="PROSITE" id="PS50113">
    <property type="entry name" value="PAC"/>
    <property type="match status" value="1"/>
</dbReference>
<dbReference type="PROSITE" id="PS50112">
    <property type="entry name" value="PAS"/>
    <property type="match status" value="1"/>
</dbReference>
<dbReference type="InterPro" id="IPR003018">
    <property type="entry name" value="GAF"/>
</dbReference>
<keyword evidence="1" id="KW-0378">Hydrolase</keyword>
<dbReference type="Pfam" id="PF13581">
    <property type="entry name" value="HATPase_c_2"/>
    <property type="match status" value="1"/>
</dbReference>
<proteinExistence type="predicted"/>
<dbReference type="Proteomes" id="UP000619260">
    <property type="component" value="Unassembled WGS sequence"/>
</dbReference>
<dbReference type="Gene3D" id="3.60.40.10">
    <property type="entry name" value="PPM-type phosphatase domain"/>
    <property type="match status" value="1"/>
</dbReference>
<protein>
    <recommendedName>
        <fullName evidence="6">SpoIIE family protein phosphatase</fullName>
    </recommendedName>
</protein>
<name>A0A8J3YIA6_9ACTN</name>
<dbReference type="Gene3D" id="3.30.450.20">
    <property type="entry name" value="PAS domain"/>
    <property type="match status" value="1"/>
</dbReference>
<dbReference type="SMART" id="SM00331">
    <property type="entry name" value="PP2C_SIG"/>
    <property type="match status" value="1"/>
</dbReference>
<gene>
    <name evidence="4" type="ORF">Val02_26550</name>
</gene>